<dbReference type="OMA" id="KEIYGWR"/>
<keyword evidence="8" id="KW-1185">Reference proteome</keyword>
<dbReference type="Gene3D" id="1.20.1250.20">
    <property type="entry name" value="MFS general substrate transporter like domains"/>
    <property type="match status" value="1"/>
</dbReference>
<protein>
    <recommendedName>
        <fullName evidence="6">Major facilitator superfamily (MFS) profile domain-containing protein</fullName>
    </recommendedName>
</protein>
<dbReference type="OrthoDB" id="4540492at2759"/>
<evidence type="ECO:0000259" key="6">
    <source>
        <dbReference type="PROSITE" id="PS50850"/>
    </source>
</evidence>
<evidence type="ECO:0000313" key="8">
    <source>
        <dbReference type="Proteomes" id="UP000494040"/>
    </source>
</evidence>
<dbReference type="InterPro" id="IPR003663">
    <property type="entry name" value="Sugar/inositol_transpt"/>
</dbReference>
<feature type="transmembrane region" description="Helical" evidence="5">
    <location>
        <begin position="361"/>
        <end position="389"/>
    </location>
</feature>
<feature type="transmembrane region" description="Helical" evidence="5">
    <location>
        <begin position="334"/>
        <end position="355"/>
    </location>
</feature>
<dbReference type="Proteomes" id="UP000494040">
    <property type="component" value="Unassembled WGS sequence"/>
</dbReference>
<evidence type="ECO:0000256" key="2">
    <source>
        <dbReference type="ARBA" id="ARBA00022692"/>
    </source>
</evidence>
<feature type="transmembrane region" description="Helical" evidence="5">
    <location>
        <begin position="188"/>
        <end position="210"/>
    </location>
</feature>
<organism evidence="7 8">
    <name type="scientific">Cimex lectularius</name>
    <name type="common">Bed bug</name>
    <name type="synonym">Acanthia lectularia</name>
    <dbReference type="NCBI Taxonomy" id="79782"/>
    <lineage>
        <taxon>Eukaryota</taxon>
        <taxon>Metazoa</taxon>
        <taxon>Ecdysozoa</taxon>
        <taxon>Arthropoda</taxon>
        <taxon>Hexapoda</taxon>
        <taxon>Insecta</taxon>
        <taxon>Pterygota</taxon>
        <taxon>Neoptera</taxon>
        <taxon>Paraneoptera</taxon>
        <taxon>Hemiptera</taxon>
        <taxon>Heteroptera</taxon>
        <taxon>Panheteroptera</taxon>
        <taxon>Cimicomorpha</taxon>
        <taxon>Cimicidae</taxon>
        <taxon>Cimex</taxon>
    </lineage>
</organism>
<dbReference type="InterPro" id="IPR020846">
    <property type="entry name" value="MFS_dom"/>
</dbReference>
<dbReference type="Pfam" id="PF00083">
    <property type="entry name" value="Sugar_tr"/>
    <property type="match status" value="1"/>
</dbReference>
<dbReference type="AlphaFoldDB" id="A0A8I6SGV9"/>
<dbReference type="InterPro" id="IPR005828">
    <property type="entry name" value="MFS_sugar_transport-like"/>
</dbReference>
<evidence type="ECO:0000256" key="1">
    <source>
        <dbReference type="ARBA" id="ARBA00004141"/>
    </source>
</evidence>
<feature type="transmembrane region" description="Helical" evidence="5">
    <location>
        <begin position="308"/>
        <end position="327"/>
    </location>
</feature>
<feature type="domain" description="Major facilitator superfamily (MFS) profile" evidence="6">
    <location>
        <begin position="15"/>
        <end position="455"/>
    </location>
</feature>
<evidence type="ECO:0000256" key="4">
    <source>
        <dbReference type="ARBA" id="ARBA00023136"/>
    </source>
</evidence>
<keyword evidence="2 5" id="KW-0812">Transmembrane</keyword>
<dbReference type="PROSITE" id="PS50850">
    <property type="entry name" value="MFS"/>
    <property type="match status" value="1"/>
</dbReference>
<dbReference type="SUPFAM" id="SSF103473">
    <property type="entry name" value="MFS general substrate transporter"/>
    <property type="match status" value="1"/>
</dbReference>
<proteinExistence type="predicted"/>
<comment type="subcellular location">
    <subcellularLocation>
        <location evidence="1">Membrane</location>
        <topology evidence="1">Multi-pass membrane protein</topology>
    </subcellularLocation>
</comment>
<name>A0A8I6SGV9_CIMLE</name>
<feature type="transmembrane region" description="Helical" evidence="5">
    <location>
        <begin position="159"/>
        <end position="182"/>
    </location>
</feature>
<dbReference type="InterPro" id="IPR045263">
    <property type="entry name" value="GLUT"/>
</dbReference>
<dbReference type="PRINTS" id="PR00171">
    <property type="entry name" value="SUGRTRNSPORT"/>
</dbReference>
<dbReference type="PANTHER" id="PTHR23503:SF127">
    <property type="entry name" value="FI08437P-RELATED"/>
    <property type="match status" value="1"/>
</dbReference>
<dbReference type="GeneID" id="106662414"/>
<feature type="transmembrane region" description="Helical" evidence="5">
    <location>
        <begin position="269"/>
        <end position="288"/>
    </location>
</feature>
<keyword evidence="3 5" id="KW-1133">Transmembrane helix</keyword>
<feature type="transmembrane region" description="Helical" evidence="5">
    <location>
        <begin position="68"/>
        <end position="85"/>
    </location>
</feature>
<evidence type="ECO:0000256" key="5">
    <source>
        <dbReference type="SAM" id="Phobius"/>
    </source>
</evidence>
<feature type="transmembrane region" description="Helical" evidence="5">
    <location>
        <begin position="97"/>
        <end position="114"/>
    </location>
</feature>
<dbReference type="PANTHER" id="PTHR23503">
    <property type="entry name" value="SOLUTE CARRIER FAMILY 2"/>
    <property type="match status" value="1"/>
</dbReference>
<sequence length="459" mass="50675">MFWPVFRAEAWKWRLFLACGSANLASSLPGGFVNAVLNTPTSIIKSWCNESAIYHYNVIFSERQLNNLWSAVVSVYFVGGIIGALNGKIADRIGRKGGLVLSGSLFLFSALLALSSKTLNSFEVLMLSRFISGYATGLTTAILPVYLNEISPPELRGTTGASASFGFSLGIFLAQALGFKMILGTEDYWHYLLSAYIPLILLAACAVPFLPESPKYLLSKGYNKKAREEMSKLSQTPMDIVKDLEEEESNVQDWSLMRLIKDKSLRPKLILTCWIMIGQQFAGTVAVFNYSMKIFQDAGLSELQSQYASLLTGCNNSITALLVIYVIKIFPRRTVLITSNCCVITSLILLSTSIACKDVYFWMPYLSIFSIVTFIISNGMGLGPIPFFLGSELFDLGPRSAVMSLGTFGNWLAALIVSHSFLELNLIFGPLSFLFYAGQLLILTLHIIHSLPETNSKFL</sequence>
<dbReference type="InterPro" id="IPR036259">
    <property type="entry name" value="MFS_trans_sf"/>
</dbReference>
<reference evidence="7" key="1">
    <citation type="submission" date="2022-01" db="UniProtKB">
        <authorList>
            <consortium name="EnsemblMetazoa"/>
        </authorList>
    </citation>
    <scope>IDENTIFICATION</scope>
</reference>
<dbReference type="GO" id="GO:0016020">
    <property type="term" value="C:membrane"/>
    <property type="evidence" value="ECO:0007669"/>
    <property type="project" value="UniProtKB-SubCell"/>
</dbReference>
<dbReference type="GO" id="GO:0015149">
    <property type="term" value="F:hexose transmembrane transporter activity"/>
    <property type="evidence" value="ECO:0007669"/>
    <property type="project" value="TreeGrafter"/>
</dbReference>
<feature type="transmembrane region" description="Helical" evidence="5">
    <location>
        <begin position="401"/>
        <end position="421"/>
    </location>
</feature>
<feature type="transmembrane region" description="Helical" evidence="5">
    <location>
        <begin position="427"/>
        <end position="448"/>
    </location>
</feature>
<evidence type="ECO:0000313" key="7">
    <source>
        <dbReference type="EnsemblMetazoa" id="XP_024081450.1"/>
    </source>
</evidence>
<evidence type="ECO:0000256" key="3">
    <source>
        <dbReference type="ARBA" id="ARBA00022989"/>
    </source>
</evidence>
<accession>A0A8I6SGV9</accession>
<feature type="transmembrane region" description="Helical" evidence="5">
    <location>
        <begin position="126"/>
        <end position="147"/>
    </location>
</feature>
<dbReference type="KEGG" id="clec:106662414"/>
<dbReference type="EnsemblMetazoa" id="XM_024225682.1">
    <property type="protein sequence ID" value="XP_024081450.1"/>
    <property type="gene ID" value="LOC106662414"/>
</dbReference>
<dbReference type="RefSeq" id="XP_024081450.1">
    <property type="nucleotide sequence ID" value="XM_024225682.1"/>
</dbReference>
<keyword evidence="4 5" id="KW-0472">Membrane</keyword>